<evidence type="ECO:0000259" key="1">
    <source>
        <dbReference type="Pfam" id="PF00534"/>
    </source>
</evidence>
<evidence type="ECO:0000313" key="2">
    <source>
        <dbReference type="EMBL" id="PIS22230.1"/>
    </source>
</evidence>
<dbReference type="SUPFAM" id="SSF53756">
    <property type="entry name" value="UDP-Glycosyltransferase/glycogen phosphorylase"/>
    <property type="match status" value="1"/>
</dbReference>
<proteinExistence type="predicted"/>
<organism evidence="2 3">
    <name type="scientific">candidate division WWE3 bacterium CG08_land_8_20_14_0_20_41_10</name>
    <dbReference type="NCBI Taxonomy" id="1975085"/>
    <lineage>
        <taxon>Bacteria</taxon>
        <taxon>Katanobacteria</taxon>
    </lineage>
</organism>
<sequence>MQNGEKKRVLYFVPEFPRISETFIEREIAKLINLGNLDITVLSLSKATGSTSEEVSRRTVYKRLGVLVFLGGLSYLIVCPKEIVRCYQLALQLPNKGFFSKTYFFLKSLGYTKIMASFKPQHIHAHFLSWPSTTALIASHILNIPFSISAHARDVFMEGELIPQKIASAKFVSICNSYAYKKALELTGGKVDVSKVKLIYHGIDPAMFASPAKMPKWGVPAIFLGGTRLVEKKGLKYMLEASKILVDRGIAHRVDLVGPGDLYDELTKMIGDLGLQETVFIHGEGKGTPFNEVLEYYKVADVFVLPSIEAGAGDVDGVPTVCIEAAMAKLPIISTNAGAITDLIKDGVTGLIVEQRNSQTIADNIEKLLLDKPLANKLAYNAYAKAVKMFDIDNNIGQLESLLK</sequence>
<dbReference type="PANTHER" id="PTHR12526">
    <property type="entry name" value="GLYCOSYLTRANSFERASE"/>
    <property type="match status" value="1"/>
</dbReference>
<dbReference type="AlphaFoldDB" id="A0A2H0XBB2"/>
<dbReference type="EMBL" id="PEYU01000067">
    <property type="protein sequence ID" value="PIS22230.1"/>
    <property type="molecule type" value="Genomic_DNA"/>
</dbReference>
<accession>A0A2H0XBB2</accession>
<dbReference type="InterPro" id="IPR001296">
    <property type="entry name" value="Glyco_trans_1"/>
</dbReference>
<dbReference type="Gene3D" id="3.40.50.2000">
    <property type="entry name" value="Glycogen Phosphorylase B"/>
    <property type="match status" value="2"/>
</dbReference>
<dbReference type="PANTHER" id="PTHR12526:SF630">
    <property type="entry name" value="GLYCOSYLTRANSFERASE"/>
    <property type="match status" value="1"/>
</dbReference>
<feature type="domain" description="Glycosyl transferase family 1" evidence="1">
    <location>
        <begin position="223"/>
        <end position="384"/>
    </location>
</feature>
<comment type="caution">
    <text evidence="2">The sequence shown here is derived from an EMBL/GenBank/DDBJ whole genome shotgun (WGS) entry which is preliminary data.</text>
</comment>
<dbReference type="Proteomes" id="UP000231252">
    <property type="component" value="Unassembled WGS sequence"/>
</dbReference>
<gene>
    <name evidence="2" type="ORF">COT50_03045</name>
</gene>
<reference evidence="3" key="1">
    <citation type="submission" date="2017-09" db="EMBL/GenBank/DDBJ databases">
        <title>Depth-based differentiation of microbial function through sediment-hosted aquifers and enrichment of novel symbionts in the deep terrestrial subsurface.</title>
        <authorList>
            <person name="Probst A.J."/>
            <person name="Ladd B."/>
            <person name="Jarett J.K."/>
            <person name="Geller-Mcgrath D.E."/>
            <person name="Sieber C.M.K."/>
            <person name="Emerson J.B."/>
            <person name="Anantharaman K."/>
            <person name="Thomas B.C."/>
            <person name="Malmstrom R."/>
            <person name="Stieglmeier M."/>
            <person name="Klingl A."/>
            <person name="Woyke T."/>
            <person name="Ryan C.M."/>
            <person name="Banfield J.F."/>
        </authorList>
    </citation>
    <scope>NUCLEOTIDE SEQUENCE [LARGE SCALE GENOMIC DNA]</scope>
</reference>
<name>A0A2H0XBB2_UNCKA</name>
<protein>
    <recommendedName>
        <fullName evidence="1">Glycosyl transferase family 1 domain-containing protein</fullName>
    </recommendedName>
</protein>
<dbReference type="CDD" id="cd03801">
    <property type="entry name" value="GT4_PimA-like"/>
    <property type="match status" value="1"/>
</dbReference>
<dbReference type="Pfam" id="PF00534">
    <property type="entry name" value="Glycos_transf_1"/>
    <property type="match status" value="1"/>
</dbReference>
<dbReference type="GO" id="GO:0016757">
    <property type="term" value="F:glycosyltransferase activity"/>
    <property type="evidence" value="ECO:0007669"/>
    <property type="project" value="InterPro"/>
</dbReference>
<evidence type="ECO:0000313" key="3">
    <source>
        <dbReference type="Proteomes" id="UP000231252"/>
    </source>
</evidence>